<comment type="caution">
    <text evidence="1">The sequence shown here is derived from an EMBL/GenBank/DDBJ whole genome shotgun (WGS) entry which is preliminary data.</text>
</comment>
<dbReference type="EMBL" id="RAQJ01000002">
    <property type="protein sequence ID" value="RKE95212.1"/>
    <property type="molecule type" value="Genomic_DNA"/>
</dbReference>
<keyword evidence="2" id="KW-1185">Reference proteome</keyword>
<accession>A0A420DLU4</accession>
<dbReference type="RefSeq" id="WP_120200533.1">
    <property type="nucleotide sequence ID" value="NZ_RAQJ01000002.1"/>
</dbReference>
<organism evidence="1 2">
    <name type="scientific">Ichthyenterobacterium magnum</name>
    <dbReference type="NCBI Taxonomy" id="1230530"/>
    <lineage>
        <taxon>Bacteria</taxon>
        <taxon>Pseudomonadati</taxon>
        <taxon>Bacteroidota</taxon>
        <taxon>Flavobacteriia</taxon>
        <taxon>Flavobacteriales</taxon>
        <taxon>Flavobacteriaceae</taxon>
        <taxon>Ichthyenterobacterium</taxon>
    </lineage>
</organism>
<gene>
    <name evidence="1" type="ORF">BXY80_1398</name>
</gene>
<dbReference type="Proteomes" id="UP000284892">
    <property type="component" value="Unassembled WGS sequence"/>
</dbReference>
<name>A0A420DLU4_9FLAO</name>
<sequence length="162" mass="19203">MKTVYILFLSIITIGNIYSQNDKNQTKFEILFPEIKVENVNKKTITFYEFEEGPFTVSFSIHKFLDIPKNITTSEELCNWINEDIEDTIPDDFRFHVGHISKQIAYFKTTERTYSYEKETYLKLANEGYLFKYSVYGSGVKDKINSKYLKKYFNFLEGIKIN</sequence>
<reference evidence="1 2" key="1">
    <citation type="submission" date="2018-09" db="EMBL/GenBank/DDBJ databases">
        <title>Genomic Encyclopedia of Archaeal and Bacterial Type Strains, Phase II (KMG-II): from individual species to whole genera.</title>
        <authorList>
            <person name="Goeker M."/>
        </authorList>
    </citation>
    <scope>NUCLEOTIDE SEQUENCE [LARGE SCALE GENOMIC DNA]</scope>
    <source>
        <strain evidence="1 2">DSM 26283</strain>
    </source>
</reference>
<evidence type="ECO:0000313" key="1">
    <source>
        <dbReference type="EMBL" id="RKE95212.1"/>
    </source>
</evidence>
<protein>
    <submittedName>
        <fullName evidence="1">Uncharacterized protein</fullName>
    </submittedName>
</protein>
<dbReference type="AlphaFoldDB" id="A0A420DLU4"/>
<proteinExistence type="predicted"/>
<evidence type="ECO:0000313" key="2">
    <source>
        <dbReference type="Proteomes" id="UP000284892"/>
    </source>
</evidence>